<organism evidence="1 2">
    <name type="scientific">Hymenobacter artigasi</name>
    <dbReference type="NCBI Taxonomy" id="2719616"/>
    <lineage>
        <taxon>Bacteria</taxon>
        <taxon>Pseudomonadati</taxon>
        <taxon>Bacteroidota</taxon>
        <taxon>Cytophagia</taxon>
        <taxon>Cytophagales</taxon>
        <taxon>Hymenobacteraceae</taxon>
        <taxon>Hymenobacter</taxon>
    </lineage>
</organism>
<dbReference type="InterPro" id="IPR025358">
    <property type="entry name" value="DUF4262"/>
</dbReference>
<dbReference type="Proteomes" id="UP000717634">
    <property type="component" value="Unassembled WGS sequence"/>
</dbReference>
<reference evidence="1 2" key="1">
    <citation type="submission" date="2020-03" db="EMBL/GenBank/DDBJ databases">
        <title>Genomic Encyclopedia of Type Strains, Phase IV (KMG-V): Genome sequencing to study the core and pangenomes of soil and plant-associated prokaryotes.</title>
        <authorList>
            <person name="Whitman W."/>
        </authorList>
    </citation>
    <scope>NUCLEOTIDE SEQUENCE [LARGE SCALE GENOMIC DNA]</scope>
    <source>
        <strain evidence="1 2">1B</strain>
    </source>
</reference>
<sequence length="190" mass="22148">MKEHLERLKQLGIEAIERTRNLKSLNCRPTASNTLYHQKTMTDQQVKEYHEKVADAMKKYGYHSTFVFGDSTPSFCYSTGVYKRFGIPEIFISALPQNLSHELIANYVSKFKDNGLIPLNEKLQNLTDRFPAYLIEVSKDMLTDYILSSLRFYGNEDFEYVQLVYPDTKGHFPDDIGYDYDQVILGRFKN</sequence>
<evidence type="ECO:0000313" key="2">
    <source>
        <dbReference type="Proteomes" id="UP000717634"/>
    </source>
</evidence>
<gene>
    <name evidence="1" type="ORF">HBN54_002297</name>
</gene>
<dbReference type="Pfam" id="PF14081">
    <property type="entry name" value="DUF4262"/>
    <property type="match status" value="1"/>
</dbReference>
<accession>A0ABX1HHG1</accession>
<comment type="caution">
    <text evidence="1">The sequence shown here is derived from an EMBL/GenBank/DDBJ whole genome shotgun (WGS) entry which is preliminary data.</text>
</comment>
<dbReference type="RefSeq" id="WP_210428041.1">
    <property type="nucleotide sequence ID" value="NZ_JAAVTK010000006.1"/>
</dbReference>
<dbReference type="EMBL" id="JAAVTK010000006">
    <property type="protein sequence ID" value="NKI89698.1"/>
    <property type="molecule type" value="Genomic_DNA"/>
</dbReference>
<evidence type="ECO:0000313" key="1">
    <source>
        <dbReference type="EMBL" id="NKI89698.1"/>
    </source>
</evidence>
<protein>
    <recommendedName>
        <fullName evidence="3">DUF4262 domain-containing protein</fullName>
    </recommendedName>
</protein>
<name>A0ABX1HHG1_9BACT</name>
<proteinExistence type="predicted"/>
<keyword evidence="2" id="KW-1185">Reference proteome</keyword>
<evidence type="ECO:0008006" key="3">
    <source>
        <dbReference type="Google" id="ProtNLM"/>
    </source>
</evidence>